<keyword evidence="4" id="KW-0804">Transcription</keyword>
<accession>A0A835UZ13</accession>
<sequence length="196" mass="21689">MMATTELRATAAAGTWTNSDDDILPATANHNRFSEGEGEKKMVSREQRAALHEKLHLLRSVTHSRALNKKSIIADASKYIEGLKQKVELLNREIAYARNPLTPRVTVDTLEKGFLIKVFSPKSFPGLLVSVLEVFEELGLNVLEASVSCTETFRLEAVGEEGVMETLDAEVVKQAIKEAIEDNTENSSETSEQEEV</sequence>
<protein>
    <recommendedName>
        <fullName evidence="6">Plant bHLH transcription factor ACT-like domain-containing protein</fullName>
    </recommendedName>
</protein>
<comment type="similarity">
    <text evidence="2">Belongs to the bHLH protein family.</text>
</comment>
<dbReference type="PANTHER" id="PTHR31945">
    <property type="entry name" value="TRANSCRIPTION FACTOR SCREAM2-RELATED"/>
    <property type="match status" value="1"/>
</dbReference>
<feature type="domain" description="Plant bHLH transcription factor ACT-like" evidence="6">
    <location>
        <begin position="105"/>
        <end position="181"/>
    </location>
</feature>
<dbReference type="SUPFAM" id="SSF47459">
    <property type="entry name" value="HLH, helix-loop-helix DNA-binding domain"/>
    <property type="match status" value="1"/>
</dbReference>
<evidence type="ECO:0000259" key="6">
    <source>
        <dbReference type="Pfam" id="PF22754"/>
    </source>
</evidence>
<dbReference type="Pfam" id="PF22754">
    <property type="entry name" value="bHLH-TF_ACT-like_plant"/>
    <property type="match status" value="1"/>
</dbReference>
<evidence type="ECO:0000256" key="1">
    <source>
        <dbReference type="ARBA" id="ARBA00004123"/>
    </source>
</evidence>
<dbReference type="PANTHER" id="PTHR31945:SF5">
    <property type="entry name" value="TRANSCRIPTION FACTOR SCREAM-LIKE PROTEIN"/>
    <property type="match status" value="1"/>
</dbReference>
<comment type="subcellular location">
    <subcellularLocation>
        <location evidence="1">Nucleus</location>
    </subcellularLocation>
</comment>
<dbReference type="InterPro" id="IPR051358">
    <property type="entry name" value="TF_AMS/ICE1/BHLH6-like"/>
</dbReference>
<keyword evidence="3" id="KW-0805">Transcription regulation</keyword>
<dbReference type="EMBL" id="JADCNL010000006">
    <property type="protein sequence ID" value="KAG0477026.1"/>
    <property type="molecule type" value="Genomic_DNA"/>
</dbReference>
<proteinExistence type="inferred from homology"/>
<keyword evidence="8" id="KW-1185">Reference proteome</keyword>
<dbReference type="GO" id="GO:0003700">
    <property type="term" value="F:DNA-binding transcription factor activity"/>
    <property type="evidence" value="ECO:0007669"/>
    <property type="project" value="TreeGrafter"/>
</dbReference>
<organism evidence="7 8">
    <name type="scientific">Vanilla planifolia</name>
    <name type="common">Vanilla</name>
    <dbReference type="NCBI Taxonomy" id="51239"/>
    <lineage>
        <taxon>Eukaryota</taxon>
        <taxon>Viridiplantae</taxon>
        <taxon>Streptophyta</taxon>
        <taxon>Embryophyta</taxon>
        <taxon>Tracheophyta</taxon>
        <taxon>Spermatophyta</taxon>
        <taxon>Magnoliopsida</taxon>
        <taxon>Liliopsida</taxon>
        <taxon>Asparagales</taxon>
        <taxon>Orchidaceae</taxon>
        <taxon>Vanilloideae</taxon>
        <taxon>Vanilleae</taxon>
        <taxon>Vanilla</taxon>
    </lineage>
</organism>
<dbReference type="GO" id="GO:0046983">
    <property type="term" value="F:protein dimerization activity"/>
    <property type="evidence" value="ECO:0007669"/>
    <property type="project" value="InterPro"/>
</dbReference>
<dbReference type="GO" id="GO:0005634">
    <property type="term" value="C:nucleus"/>
    <property type="evidence" value="ECO:0007669"/>
    <property type="project" value="UniProtKB-SubCell"/>
</dbReference>
<evidence type="ECO:0000256" key="5">
    <source>
        <dbReference type="ARBA" id="ARBA00023242"/>
    </source>
</evidence>
<dbReference type="AlphaFoldDB" id="A0A835UZ13"/>
<dbReference type="Proteomes" id="UP000636800">
    <property type="component" value="Chromosome 6"/>
</dbReference>
<comment type="caution">
    <text evidence="7">The sequence shown here is derived from an EMBL/GenBank/DDBJ whole genome shotgun (WGS) entry which is preliminary data.</text>
</comment>
<evidence type="ECO:0000256" key="2">
    <source>
        <dbReference type="ARBA" id="ARBA00005510"/>
    </source>
</evidence>
<dbReference type="OrthoDB" id="1879366at2759"/>
<evidence type="ECO:0000256" key="3">
    <source>
        <dbReference type="ARBA" id="ARBA00023015"/>
    </source>
</evidence>
<reference evidence="7 8" key="1">
    <citation type="journal article" date="2020" name="Nat. Food">
        <title>A phased Vanilla planifolia genome enables genetic improvement of flavour and production.</title>
        <authorList>
            <person name="Hasing T."/>
            <person name="Tang H."/>
            <person name="Brym M."/>
            <person name="Khazi F."/>
            <person name="Huang T."/>
            <person name="Chambers A.H."/>
        </authorList>
    </citation>
    <scope>NUCLEOTIDE SEQUENCE [LARGE SCALE GENOMIC DNA]</scope>
    <source>
        <tissue evidence="7">Leaf</tissue>
    </source>
</reference>
<evidence type="ECO:0000313" key="7">
    <source>
        <dbReference type="EMBL" id="KAG0477026.1"/>
    </source>
</evidence>
<dbReference type="InterPro" id="IPR054502">
    <property type="entry name" value="bHLH-TF_ACT-like_plant"/>
</dbReference>
<keyword evidence="5" id="KW-0539">Nucleus</keyword>
<gene>
    <name evidence="7" type="ORF">HPP92_013867</name>
</gene>
<name>A0A835UZ13_VANPL</name>
<dbReference type="GO" id="GO:0043565">
    <property type="term" value="F:sequence-specific DNA binding"/>
    <property type="evidence" value="ECO:0007669"/>
    <property type="project" value="TreeGrafter"/>
</dbReference>
<dbReference type="InterPro" id="IPR036638">
    <property type="entry name" value="HLH_DNA-bd_sf"/>
</dbReference>
<evidence type="ECO:0000313" key="8">
    <source>
        <dbReference type="Proteomes" id="UP000636800"/>
    </source>
</evidence>
<evidence type="ECO:0000256" key="4">
    <source>
        <dbReference type="ARBA" id="ARBA00023163"/>
    </source>
</evidence>